<accession>A0ABW5K2N5</accession>
<sequence>MKNILLFITLLSVSFLHAQSFSGNGDQKVQIGANFQDNATSIFASYDYGLGENFSIGVASSYALGIPSSLKNDIKANGVTVSEKANFLDRFDISARFNANIGNVINIDDAFDLYPGLHLGLKNFGTHLGARYFFSDGFGVFTELNVPLAKYDTGDLDPSEKLHNQFTVNAGIVFNL</sequence>
<evidence type="ECO:0000256" key="1">
    <source>
        <dbReference type="SAM" id="SignalP"/>
    </source>
</evidence>
<dbReference type="Pfam" id="PF20351">
    <property type="entry name" value="DUF6646"/>
    <property type="match status" value="1"/>
</dbReference>
<feature type="signal peptide" evidence="1">
    <location>
        <begin position="1"/>
        <end position="18"/>
    </location>
</feature>
<evidence type="ECO:0000313" key="2">
    <source>
        <dbReference type="EMBL" id="MFD2543091.1"/>
    </source>
</evidence>
<keyword evidence="3" id="KW-1185">Reference proteome</keyword>
<dbReference type="Proteomes" id="UP001597467">
    <property type="component" value="Unassembled WGS sequence"/>
</dbReference>
<organism evidence="2 3">
    <name type="scientific">Lacinutrix gracilariae</name>
    <dbReference type="NCBI Taxonomy" id="1747198"/>
    <lineage>
        <taxon>Bacteria</taxon>
        <taxon>Pseudomonadati</taxon>
        <taxon>Bacteroidota</taxon>
        <taxon>Flavobacteriia</taxon>
        <taxon>Flavobacteriales</taxon>
        <taxon>Flavobacteriaceae</taxon>
        <taxon>Lacinutrix</taxon>
    </lineage>
</organism>
<dbReference type="EMBL" id="JBHULM010000011">
    <property type="protein sequence ID" value="MFD2543091.1"/>
    <property type="molecule type" value="Genomic_DNA"/>
</dbReference>
<gene>
    <name evidence="2" type="ORF">ACFSSB_12235</name>
</gene>
<evidence type="ECO:0000313" key="3">
    <source>
        <dbReference type="Proteomes" id="UP001597467"/>
    </source>
</evidence>
<comment type="caution">
    <text evidence="2">The sequence shown here is derived from an EMBL/GenBank/DDBJ whole genome shotgun (WGS) entry which is preliminary data.</text>
</comment>
<dbReference type="InterPro" id="IPR046588">
    <property type="entry name" value="DUF6646"/>
</dbReference>
<protein>
    <submittedName>
        <fullName evidence="2">DUF6646 family protein</fullName>
    </submittedName>
</protein>
<feature type="chain" id="PRO_5045851704" evidence="1">
    <location>
        <begin position="19"/>
        <end position="176"/>
    </location>
</feature>
<name>A0ABW5K2N5_9FLAO</name>
<dbReference type="RefSeq" id="WP_379904630.1">
    <property type="nucleotide sequence ID" value="NZ_JBHULM010000011.1"/>
</dbReference>
<reference evidence="3" key="1">
    <citation type="journal article" date="2019" name="Int. J. Syst. Evol. Microbiol.">
        <title>The Global Catalogue of Microorganisms (GCM) 10K type strain sequencing project: providing services to taxonomists for standard genome sequencing and annotation.</title>
        <authorList>
            <consortium name="The Broad Institute Genomics Platform"/>
            <consortium name="The Broad Institute Genome Sequencing Center for Infectious Disease"/>
            <person name="Wu L."/>
            <person name="Ma J."/>
        </authorList>
    </citation>
    <scope>NUCLEOTIDE SEQUENCE [LARGE SCALE GENOMIC DNA]</scope>
    <source>
        <strain evidence="3">KCTC 42808</strain>
    </source>
</reference>
<proteinExistence type="predicted"/>
<keyword evidence="1" id="KW-0732">Signal</keyword>